<sequence length="142" mass="16087">MREHSSDESSAGPFGISITKYRAGAPGLLPLPVRRDGRVTRQRLGDDKIEEIQRAAAGILDKRGIKEPKIARDPEDYIDLAWSSTEPFWRISVVESSVSHGSNESKYLTLWIQAEWYKGCEVTWEKLEVYANSGSKPYERIC</sequence>
<name>A0A8K0WLN2_9HYPO</name>
<evidence type="ECO:0000313" key="2">
    <source>
        <dbReference type="Proteomes" id="UP000813444"/>
    </source>
</evidence>
<gene>
    <name evidence="1" type="ORF">B0I35DRAFT_108927</name>
</gene>
<organism evidence="1 2">
    <name type="scientific">Stachybotrys elegans</name>
    <dbReference type="NCBI Taxonomy" id="80388"/>
    <lineage>
        <taxon>Eukaryota</taxon>
        <taxon>Fungi</taxon>
        <taxon>Dikarya</taxon>
        <taxon>Ascomycota</taxon>
        <taxon>Pezizomycotina</taxon>
        <taxon>Sordariomycetes</taxon>
        <taxon>Hypocreomycetidae</taxon>
        <taxon>Hypocreales</taxon>
        <taxon>Stachybotryaceae</taxon>
        <taxon>Stachybotrys</taxon>
    </lineage>
</organism>
<accession>A0A8K0WLN2</accession>
<dbReference type="Proteomes" id="UP000813444">
    <property type="component" value="Unassembled WGS sequence"/>
</dbReference>
<protein>
    <submittedName>
        <fullName evidence="1">Uncharacterized protein</fullName>
    </submittedName>
</protein>
<proteinExistence type="predicted"/>
<dbReference type="EMBL" id="JAGPNK010000017">
    <property type="protein sequence ID" value="KAH7305810.1"/>
    <property type="molecule type" value="Genomic_DNA"/>
</dbReference>
<reference evidence="1" key="1">
    <citation type="journal article" date="2021" name="Nat. Commun.">
        <title>Genetic determinants of endophytism in the Arabidopsis root mycobiome.</title>
        <authorList>
            <person name="Mesny F."/>
            <person name="Miyauchi S."/>
            <person name="Thiergart T."/>
            <person name="Pickel B."/>
            <person name="Atanasova L."/>
            <person name="Karlsson M."/>
            <person name="Huettel B."/>
            <person name="Barry K.W."/>
            <person name="Haridas S."/>
            <person name="Chen C."/>
            <person name="Bauer D."/>
            <person name="Andreopoulos W."/>
            <person name="Pangilinan J."/>
            <person name="LaButti K."/>
            <person name="Riley R."/>
            <person name="Lipzen A."/>
            <person name="Clum A."/>
            <person name="Drula E."/>
            <person name="Henrissat B."/>
            <person name="Kohler A."/>
            <person name="Grigoriev I.V."/>
            <person name="Martin F.M."/>
            <person name="Hacquard S."/>
        </authorList>
    </citation>
    <scope>NUCLEOTIDE SEQUENCE</scope>
    <source>
        <strain evidence="1">MPI-CAGE-CH-0235</strain>
    </source>
</reference>
<dbReference type="AlphaFoldDB" id="A0A8K0WLN2"/>
<keyword evidence="2" id="KW-1185">Reference proteome</keyword>
<comment type="caution">
    <text evidence="1">The sequence shown here is derived from an EMBL/GenBank/DDBJ whole genome shotgun (WGS) entry which is preliminary data.</text>
</comment>
<evidence type="ECO:0000313" key="1">
    <source>
        <dbReference type="EMBL" id="KAH7305810.1"/>
    </source>
</evidence>